<sequence length="213" mass="22773">MLWHAMVPVIEAALAAEDRLSGVDALGVDERLWRHVGPPGTGLVTGVVDHSRGHNCQPRTRLLELVQGRSGAAYSAWLSDQGKAFTTGIRTATLDPFHGYANAIRDELPEAITVVDAFHMVKLGEQVVDAVRRRVQQDNLGHRCNKAGDPLYGIRCTRQIGVEPTRCRGGLGHHGGRAWPALDGEHVDIGLGEEGTAARIGDGDDGKVLVAGA</sequence>
<evidence type="ECO:0000259" key="1">
    <source>
        <dbReference type="Pfam" id="PF01610"/>
    </source>
</evidence>
<gene>
    <name evidence="2" type="ORF">EDL96_12855</name>
</gene>
<dbReference type="InterPro" id="IPR002560">
    <property type="entry name" value="Transposase_DDE"/>
</dbReference>
<feature type="domain" description="Transposase IS204/IS1001/IS1096/IS1165 DDE" evidence="1">
    <location>
        <begin position="26"/>
        <end position="139"/>
    </location>
</feature>
<comment type="caution">
    <text evidence="2">The sequence shown here is derived from an EMBL/GenBank/DDBJ whole genome shotgun (WGS) entry which is preliminary data.</text>
</comment>
<keyword evidence="3" id="KW-1185">Reference proteome</keyword>
<accession>A0A3N3ZM22</accession>
<protein>
    <recommendedName>
        <fullName evidence="1">Transposase IS204/IS1001/IS1096/IS1165 DDE domain-containing protein</fullName>
    </recommendedName>
</protein>
<organism evidence="2 3">
    <name type="scientific">Kocuria soli</name>
    <dbReference type="NCBI Taxonomy" id="2485125"/>
    <lineage>
        <taxon>Bacteria</taxon>
        <taxon>Bacillati</taxon>
        <taxon>Actinomycetota</taxon>
        <taxon>Actinomycetes</taxon>
        <taxon>Micrococcales</taxon>
        <taxon>Micrococcaceae</taxon>
        <taxon>Kocuria</taxon>
    </lineage>
</organism>
<dbReference type="RefSeq" id="WP_123826636.1">
    <property type="nucleotide sequence ID" value="NZ_RKMF01000020.1"/>
</dbReference>
<evidence type="ECO:0000313" key="3">
    <source>
        <dbReference type="Proteomes" id="UP000270616"/>
    </source>
</evidence>
<dbReference type="OrthoDB" id="3255666at2"/>
<name>A0A3N3ZM22_9MICC</name>
<evidence type="ECO:0000313" key="2">
    <source>
        <dbReference type="EMBL" id="ROZ61640.1"/>
    </source>
</evidence>
<proteinExistence type="predicted"/>
<dbReference type="Proteomes" id="UP000270616">
    <property type="component" value="Unassembled WGS sequence"/>
</dbReference>
<dbReference type="EMBL" id="RKMF01000020">
    <property type="protein sequence ID" value="ROZ61640.1"/>
    <property type="molecule type" value="Genomic_DNA"/>
</dbReference>
<reference evidence="2 3" key="1">
    <citation type="submission" date="2018-10" db="EMBL/GenBank/DDBJ databases">
        <title>Kocuria sp. M5W7-7, whole genome shotgun sequence.</title>
        <authorList>
            <person name="Tuo L."/>
        </authorList>
    </citation>
    <scope>NUCLEOTIDE SEQUENCE [LARGE SCALE GENOMIC DNA]</scope>
    <source>
        <strain evidence="2 3">M5W7-7</strain>
    </source>
</reference>
<dbReference type="AlphaFoldDB" id="A0A3N3ZM22"/>
<dbReference type="Pfam" id="PF01610">
    <property type="entry name" value="DDE_Tnp_ISL3"/>
    <property type="match status" value="1"/>
</dbReference>